<feature type="compositionally biased region" description="Basic and acidic residues" evidence="8">
    <location>
        <begin position="108"/>
        <end position="125"/>
    </location>
</feature>
<proteinExistence type="inferred from homology"/>
<keyword evidence="3" id="KW-0963">Cytoplasm</keyword>
<evidence type="ECO:0000256" key="2">
    <source>
        <dbReference type="ARBA" id="ARBA00008179"/>
    </source>
</evidence>
<feature type="domain" description="Cep57 centrosome localisation" evidence="10">
    <location>
        <begin position="66"/>
        <end position="242"/>
    </location>
</feature>
<feature type="region of interest" description="Disordered" evidence="8">
    <location>
        <begin position="621"/>
        <end position="671"/>
    </location>
</feature>
<reference evidence="12 13" key="2">
    <citation type="journal article" date="2021" name="J. Hered.">
        <title>Feather Gene Expression Elucidates the Developmental Basis of Plumage Iridescence in African Starlings.</title>
        <authorList>
            <person name="Rubenstein D.R."/>
            <person name="Corvelo A."/>
            <person name="MacManes M.D."/>
            <person name="Maia R."/>
            <person name="Narzisi G."/>
            <person name="Rousaki A."/>
            <person name="Vandenabeele P."/>
            <person name="Shawkey M.D."/>
            <person name="Solomon J."/>
        </authorList>
    </citation>
    <scope>NUCLEOTIDE SEQUENCE [LARGE SCALE GENOMIC DNA]</scope>
    <source>
        <strain evidence="12">SS15</strain>
    </source>
</reference>
<comment type="caution">
    <text evidence="11">The sequence shown here is derived from an EMBL/GenBank/DDBJ whole genome shotgun (WGS) entry which is preliminary data.</text>
</comment>
<evidence type="ECO:0000256" key="8">
    <source>
        <dbReference type="SAM" id="MobiDB-lite"/>
    </source>
</evidence>
<gene>
    <name evidence="12" type="ORF">IHE44_0005555</name>
    <name evidence="11" type="ORF">IHE44_002270</name>
</gene>
<evidence type="ECO:0000259" key="9">
    <source>
        <dbReference type="Pfam" id="PF06657"/>
    </source>
</evidence>
<dbReference type="InterPro" id="IPR025913">
    <property type="entry name" value="Cep57_CLD"/>
</dbReference>
<dbReference type="GO" id="GO:0005874">
    <property type="term" value="C:microtubule"/>
    <property type="evidence" value="ECO:0007669"/>
    <property type="project" value="UniProtKB-KW"/>
</dbReference>
<dbReference type="Pfam" id="PF06657">
    <property type="entry name" value="Cep57_MT_bd"/>
    <property type="match status" value="1"/>
</dbReference>
<protein>
    <submittedName>
        <fullName evidence="11">Centrosomal protein of 57 kDa</fullName>
    </submittedName>
</protein>
<organism evidence="11">
    <name type="scientific">Lamprotornis superbus</name>
    <dbReference type="NCBI Taxonomy" id="245042"/>
    <lineage>
        <taxon>Eukaryota</taxon>
        <taxon>Metazoa</taxon>
        <taxon>Chordata</taxon>
        <taxon>Craniata</taxon>
        <taxon>Vertebrata</taxon>
        <taxon>Euteleostomi</taxon>
        <taxon>Archelosauria</taxon>
        <taxon>Archosauria</taxon>
        <taxon>Dinosauria</taxon>
        <taxon>Saurischia</taxon>
        <taxon>Theropoda</taxon>
        <taxon>Coelurosauria</taxon>
        <taxon>Aves</taxon>
        <taxon>Neognathae</taxon>
        <taxon>Neoaves</taxon>
        <taxon>Telluraves</taxon>
        <taxon>Australaves</taxon>
        <taxon>Passeriformes</taxon>
        <taxon>Sturnidae</taxon>
        <taxon>Lamprotornis</taxon>
    </lineage>
</organism>
<dbReference type="PANTHER" id="PTHR19336">
    <property type="entry name" value="UNCHARACTERIZED DUF1167"/>
    <property type="match status" value="1"/>
</dbReference>
<reference evidence="12" key="3">
    <citation type="submission" date="2022-01" db="EMBL/GenBank/DDBJ databases">
        <authorList>
            <person name="Rubenstein D.R."/>
        </authorList>
    </citation>
    <scope>NUCLEOTIDE SEQUENCE</scope>
    <source>
        <strain evidence="12">SS15</strain>
        <tissue evidence="12">Liver</tissue>
    </source>
</reference>
<evidence type="ECO:0000313" key="11">
    <source>
        <dbReference type="EMBL" id="KAG0127874.1"/>
    </source>
</evidence>
<feature type="non-terminal residue" evidence="11">
    <location>
        <position position="1"/>
    </location>
</feature>
<dbReference type="GO" id="GO:0008017">
    <property type="term" value="F:microtubule binding"/>
    <property type="evidence" value="ECO:0007669"/>
    <property type="project" value="InterPro"/>
</dbReference>
<dbReference type="OrthoDB" id="76453at2759"/>
<evidence type="ECO:0000313" key="13">
    <source>
        <dbReference type="Proteomes" id="UP000618051"/>
    </source>
</evidence>
<sequence length="671" mass="76272">MATAAAPCGHQHTDDLHRTNNFASATDGLSSASFIEYPKHKPFINSDLQRSSWKPVIPYPESNSRAIFSALKNLQEKIHRLELERFQAEENVKHLSRETADYKKVLSEQMQHKEHDKTEVSKKNQELSSQLAAAESRCSLLEKQLGYMRKMIQHAESEKSHLLGKQGSLERDRLLDQSHVQSKLEKLDILEKEYSRLTAMQSIAEKKMKELEQKLHEEEHARKLIQEKAAELQTGLETNRLLIQAASPLLSPKARQPRKKAKQPEKKRSLVRHPTVQPHYRLCLGDVPFVAGKSTSPSHSVAANVQHVLHLMKHHTKALCNKHVVNDTLLAKPTSTSRPASKSRRPSLLMDSSSSQEELSEVLLTLQDEFGQMSFDHQQLSKLIQEAPTVAVREDLERELEALVGKMEAKADQIGKVQRHRLKLERLKRECKSRKTSAKQIKDSRFPVSEVKVTTTITTKGKNAGPIKVKPGEKSTMLEIQEVSEKLPPMVLGRESAKKKVCIIQLSVRERRTVRESRLAPRMRWNDTVDELQEDGGAIRIRVILVPVANSLKQQDKELDAFHGLVTHQLKSVAEAQPLLLHEHFKAPDGSVVAIQHEQGQRVLRTKLIFITPERDSTYKRPTRHRTFAPEEDRVRRGHGSVLNGSSKREPRLPFQQRSPVLPISHIPPPQ</sequence>
<comment type="similarity">
    <text evidence="2">Belongs to the translokin family.</text>
</comment>
<dbReference type="Proteomes" id="UP000618051">
    <property type="component" value="Unassembled WGS sequence"/>
</dbReference>
<dbReference type="EMBL" id="JADDUC020000002">
    <property type="protein sequence ID" value="KAI1242039.1"/>
    <property type="molecule type" value="Genomic_DNA"/>
</dbReference>
<dbReference type="EMBL" id="JADDUC010000014">
    <property type="protein sequence ID" value="KAG0127874.1"/>
    <property type="molecule type" value="Genomic_DNA"/>
</dbReference>
<evidence type="ECO:0000256" key="6">
    <source>
        <dbReference type="ARBA" id="ARBA00023212"/>
    </source>
</evidence>
<dbReference type="FunFam" id="1.20.58.90:FF:000003">
    <property type="entry name" value="Centrosomal protein of 57 kDa"/>
    <property type="match status" value="1"/>
</dbReference>
<name>A0A835P1M8_9PASS</name>
<reference evidence="11" key="1">
    <citation type="submission" date="2020-10" db="EMBL/GenBank/DDBJ databases">
        <title>Feather gene expression reveals the developmental basis of iridescence in African starlings.</title>
        <authorList>
            <person name="Rubenstein D.R."/>
        </authorList>
    </citation>
    <scope>NUCLEOTIDE SEQUENCE</scope>
    <source>
        <strain evidence="11">SS15</strain>
        <tissue evidence="11">Liver</tissue>
    </source>
</reference>
<feature type="region of interest" description="Disordered" evidence="8">
    <location>
        <begin position="247"/>
        <end position="272"/>
    </location>
</feature>
<evidence type="ECO:0000256" key="3">
    <source>
        <dbReference type="ARBA" id="ARBA00022490"/>
    </source>
</evidence>
<keyword evidence="13" id="KW-1185">Reference proteome</keyword>
<evidence type="ECO:0000259" key="10">
    <source>
        <dbReference type="Pfam" id="PF14073"/>
    </source>
</evidence>
<evidence type="ECO:0000256" key="5">
    <source>
        <dbReference type="ARBA" id="ARBA00023054"/>
    </source>
</evidence>
<feature type="region of interest" description="Disordered" evidence="8">
    <location>
        <begin position="330"/>
        <end position="354"/>
    </location>
</feature>
<keyword evidence="6" id="KW-0206">Cytoskeleton</keyword>
<feature type="coiled-coil region" evidence="7">
    <location>
        <begin position="180"/>
        <end position="228"/>
    </location>
</feature>
<accession>A0A835P1M8</accession>
<evidence type="ECO:0000256" key="4">
    <source>
        <dbReference type="ARBA" id="ARBA00022701"/>
    </source>
</evidence>
<dbReference type="InterPro" id="IPR051756">
    <property type="entry name" value="Centrosomal_MT-associated"/>
</dbReference>
<dbReference type="GO" id="GO:0005813">
    <property type="term" value="C:centrosome"/>
    <property type="evidence" value="ECO:0007669"/>
    <property type="project" value="UniProtKB-SubCell"/>
</dbReference>
<dbReference type="AlphaFoldDB" id="A0A835P1M8"/>
<feature type="coiled-coil region" evidence="7">
    <location>
        <begin position="393"/>
        <end position="430"/>
    </location>
</feature>
<dbReference type="GO" id="GO:0042802">
    <property type="term" value="F:identical protein binding"/>
    <property type="evidence" value="ECO:0007669"/>
    <property type="project" value="InterPro"/>
</dbReference>
<evidence type="ECO:0000256" key="1">
    <source>
        <dbReference type="ARBA" id="ARBA00004300"/>
    </source>
</evidence>
<dbReference type="Pfam" id="PF14073">
    <property type="entry name" value="Cep57_CLD"/>
    <property type="match status" value="1"/>
</dbReference>
<keyword evidence="4" id="KW-0493">Microtubule</keyword>
<dbReference type="PANTHER" id="PTHR19336:SF11">
    <property type="entry name" value="CENTROSOMAL PROTEIN OF 57 KDA"/>
    <property type="match status" value="1"/>
</dbReference>
<dbReference type="Gene3D" id="1.20.58.90">
    <property type="match status" value="1"/>
</dbReference>
<evidence type="ECO:0000313" key="12">
    <source>
        <dbReference type="EMBL" id="KAI1242039.1"/>
    </source>
</evidence>
<dbReference type="GO" id="GO:0043015">
    <property type="term" value="F:gamma-tubulin binding"/>
    <property type="evidence" value="ECO:0007669"/>
    <property type="project" value="InterPro"/>
</dbReference>
<feature type="domain" description="Cep57 centrosome microtubule-binding" evidence="9">
    <location>
        <begin position="352"/>
        <end position="420"/>
    </location>
</feature>
<keyword evidence="5 7" id="KW-0175">Coiled coil</keyword>
<comment type="subcellular location">
    <subcellularLocation>
        <location evidence="1">Cytoplasm</location>
        <location evidence="1">Cytoskeleton</location>
        <location evidence="1">Microtubule organizing center</location>
        <location evidence="1">Centrosome</location>
    </subcellularLocation>
</comment>
<evidence type="ECO:0000256" key="7">
    <source>
        <dbReference type="SAM" id="Coils"/>
    </source>
</evidence>
<dbReference type="InterPro" id="IPR024957">
    <property type="entry name" value="Cep57_MT-bd_dom"/>
</dbReference>
<feature type="region of interest" description="Disordered" evidence="8">
    <location>
        <begin position="108"/>
        <end position="128"/>
    </location>
</feature>